<gene>
    <name evidence="1" type="ORF">UFOPK2158_00942</name>
</gene>
<organism evidence="1">
    <name type="scientific">freshwater metagenome</name>
    <dbReference type="NCBI Taxonomy" id="449393"/>
    <lineage>
        <taxon>unclassified sequences</taxon>
        <taxon>metagenomes</taxon>
        <taxon>ecological metagenomes</taxon>
    </lineage>
</organism>
<sequence length="160" mass="18172">MKSREPAPGLRSWSVGSEEQLRLEFFRGDIPFALLGQDSVNLIAHLREVFNIQRRIDEPRGWEWPGGPVSSRVFFRKTQAQYIFHNTLETNSGKPGEPGSQFRIKKGDGVHPGFAKTGKVLVGRVNNPFEMGELMRNVIECPHTHRVNQEVRCPRSVGLH</sequence>
<protein>
    <submittedName>
        <fullName evidence="1">Unannotated protein</fullName>
    </submittedName>
</protein>
<evidence type="ECO:0000313" key="1">
    <source>
        <dbReference type="EMBL" id="CAB4646239.1"/>
    </source>
</evidence>
<dbReference type="EMBL" id="CAEZVY010000096">
    <property type="protein sequence ID" value="CAB4646239.1"/>
    <property type="molecule type" value="Genomic_DNA"/>
</dbReference>
<dbReference type="AlphaFoldDB" id="A0A6J6KEI3"/>
<reference evidence="1" key="1">
    <citation type="submission" date="2020-05" db="EMBL/GenBank/DDBJ databases">
        <authorList>
            <person name="Chiriac C."/>
            <person name="Salcher M."/>
            <person name="Ghai R."/>
            <person name="Kavagutti S V."/>
        </authorList>
    </citation>
    <scope>NUCLEOTIDE SEQUENCE</scope>
</reference>
<proteinExistence type="predicted"/>
<accession>A0A6J6KEI3</accession>
<name>A0A6J6KEI3_9ZZZZ</name>